<feature type="compositionally biased region" description="Pro residues" evidence="1">
    <location>
        <begin position="1"/>
        <end position="11"/>
    </location>
</feature>
<dbReference type="InterPro" id="IPR014966">
    <property type="entry name" value="FRG-dom"/>
</dbReference>
<proteinExistence type="predicted"/>
<dbReference type="RefSeq" id="WP_244573303.1">
    <property type="nucleotide sequence ID" value="NZ_AP014809.1"/>
</dbReference>
<accession>A0A169R3D7</accession>
<evidence type="ECO:0000313" key="3">
    <source>
        <dbReference type="EMBL" id="BAU91348.1"/>
    </source>
</evidence>
<evidence type="ECO:0000256" key="1">
    <source>
        <dbReference type="SAM" id="MobiDB-lite"/>
    </source>
</evidence>
<gene>
    <name evidence="3" type="ORF">MPPM_2743</name>
</gene>
<dbReference type="Proteomes" id="UP000218288">
    <property type="component" value="Chromosome"/>
</dbReference>
<organism evidence="3 4">
    <name type="scientific">Methylorubrum populi</name>
    <dbReference type="NCBI Taxonomy" id="223967"/>
    <lineage>
        <taxon>Bacteria</taxon>
        <taxon>Pseudomonadati</taxon>
        <taxon>Pseudomonadota</taxon>
        <taxon>Alphaproteobacteria</taxon>
        <taxon>Hyphomicrobiales</taxon>
        <taxon>Methylobacteriaceae</taxon>
        <taxon>Methylorubrum</taxon>
    </lineage>
</organism>
<dbReference type="EMBL" id="AP014809">
    <property type="protein sequence ID" value="BAU91348.1"/>
    <property type="molecule type" value="Genomic_DNA"/>
</dbReference>
<feature type="domain" description="FRG" evidence="2">
    <location>
        <begin position="53"/>
        <end position="149"/>
    </location>
</feature>
<name>A0A169R3D7_9HYPH</name>
<evidence type="ECO:0000259" key="2">
    <source>
        <dbReference type="SMART" id="SM00901"/>
    </source>
</evidence>
<dbReference type="Pfam" id="PF08867">
    <property type="entry name" value="FRG"/>
    <property type="match status" value="1"/>
</dbReference>
<reference evidence="3 4" key="1">
    <citation type="journal article" date="2016" name="Genome Announc.">
        <title>Complete Genome Sequence of Methylobacterium populi P-1M, Isolated from Pink-Pigmented Household Biofilm.</title>
        <authorList>
            <person name="Morohoshi T."/>
            <person name="Ikeda T."/>
        </authorList>
    </citation>
    <scope>NUCLEOTIDE SEQUENCE [LARGE SCALE GENOMIC DNA]</scope>
    <source>
        <strain evidence="3 4">P-1M</strain>
    </source>
</reference>
<protein>
    <submittedName>
        <fullName evidence="3">FRG domain-containing protein</fullName>
    </submittedName>
</protein>
<feature type="region of interest" description="Disordered" evidence="1">
    <location>
        <begin position="1"/>
        <end position="28"/>
    </location>
</feature>
<dbReference type="AlphaFoldDB" id="A0A169R3D7"/>
<sequence>MRPPTRPPPKPIRGVSAEPVQPRGPASAADTVERLKSAQETWQSFQDFLDRRMHSRWVFRGCASREFLCVPSAGRTPNHDPLFEEHLFRAFKREARLHVSLPGATDWDWLALGQHFGLPTRLLDWTTNPLVACFFAVSSDPLDADAVIYAYPVDDTLVINPEGGPGPFEIDRVGFLLPTTTAPRIASQRGLFSVHPRPSEPWMPSGLAENSFVIPRGVRSRFQRKLFSLGIDAAHIWASLEGVCLSLSWQYRQRLGIGAAVF</sequence>
<evidence type="ECO:0000313" key="4">
    <source>
        <dbReference type="Proteomes" id="UP000218288"/>
    </source>
</evidence>
<dbReference type="SMART" id="SM00901">
    <property type="entry name" value="FRG"/>
    <property type="match status" value="1"/>
</dbReference>